<dbReference type="AlphaFoldDB" id="A0A9P4XFI7"/>
<protein>
    <submittedName>
        <fullName evidence="1">Uncharacterized protein</fullName>
    </submittedName>
</protein>
<organism evidence="1 2">
    <name type="scientific">Trichoderma lentiforme</name>
    <dbReference type="NCBI Taxonomy" id="1567552"/>
    <lineage>
        <taxon>Eukaryota</taxon>
        <taxon>Fungi</taxon>
        <taxon>Dikarya</taxon>
        <taxon>Ascomycota</taxon>
        <taxon>Pezizomycotina</taxon>
        <taxon>Sordariomycetes</taxon>
        <taxon>Hypocreomycetidae</taxon>
        <taxon>Hypocreales</taxon>
        <taxon>Hypocreaceae</taxon>
        <taxon>Trichoderma</taxon>
    </lineage>
</organism>
<reference evidence="1 2" key="1">
    <citation type="submission" date="2018-06" db="EMBL/GenBank/DDBJ databases">
        <title>Genome analysis of cellulolytic fungus Trichoderma lentiforme CFAM-422.</title>
        <authorList>
            <person name="Steindorff A.S."/>
            <person name="Formighieri E.F."/>
            <person name="Midorikawa G.E.O."/>
            <person name="Tamietti M.S."/>
            <person name="Ramos E.Z."/>
            <person name="Silva A.S."/>
            <person name="Bon E.P.S."/>
            <person name="Mendes T.D."/>
            <person name="Damaso M.C.T."/>
            <person name="Favaro L.C.L."/>
        </authorList>
    </citation>
    <scope>NUCLEOTIDE SEQUENCE [LARGE SCALE GENOMIC DNA]</scope>
    <source>
        <strain evidence="1 2">CFAM-422</strain>
    </source>
</reference>
<evidence type="ECO:0000313" key="2">
    <source>
        <dbReference type="Proteomes" id="UP000801864"/>
    </source>
</evidence>
<sequence>MAMAAYEGYGVDTKVGDRQTGSSDVLLCFLSAHSSSGSEPDSVFGQAAIGISTAPKHDGIMIRSRRREVAEALGPNCPITPDSGWAQASWLDRRELGFWGRIAMYGAGYKRWVCV</sequence>
<keyword evidence="2" id="KW-1185">Reference proteome</keyword>
<evidence type="ECO:0000313" key="1">
    <source>
        <dbReference type="EMBL" id="KAF3070065.1"/>
    </source>
</evidence>
<comment type="caution">
    <text evidence="1">The sequence shown here is derived from an EMBL/GenBank/DDBJ whole genome shotgun (WGS) entry which is preliminary data.</text>
</comment>
<proteinExistence type="predicted"/>
<name>A0A9P4XFI7_9HYPO</name>
<gene>
    <name evidence="1" type="ORF">CFAM422_006727</name>
</gene>
<accession>A0A9P4XFI7</accession>
<dbReference type="Proteomes" id="UP000801864">
    <property type="component" value="Unassembled WGS sequence"/>
</dbReference>
<dbReference type="EMBL" id="QLNT01000011">
    <property type="protein sequence ID" value="KAF3070065.1"/>
    <property type="molecule type" value="Genomic_DNA"/>
</dbReference>